<reference evidence="1" key="1">
    <citation type="submission" date="2018-11" db="EMBL/GenBank/DDBJ databases">
        <title>The sequence and de novo assembly of Larimichthys crocea genome using PacBio and Hi-C technologies.</title>
        <authorList>
            <person name="Xu P."/>
            <person name="Chen B."/>
            <person name="Zhou Z."/>
            <person name="Ke Q."/>
            <person name="Wu Y."/>
            <person name="Bai H."/>
            <person name="Pu F."/>
        </authorList>
    </citation>
    <scope>NUCLEOTIDE SEQUENCE</scope>
    <source>
        <tissue evidence="1">Muscle</tissue>
    </source>
</reference>
<sequence>MICVLERNGKSPVPSSLAFGTKGKDPVPPNATVIFEVEVYAVSRGPRSMEAFKNMDANKDRSLTKEEVKEYLKLEYLRKEGKPRDDAFYQKIMDDIFYKNDQNKDGLISSKEYNIYEHDEL</sequence>
<dbReference type="EMBL" id="CM011692">
    <property type="protein sequence ID" value="TMS06968.1"/>
    <property type="molecule type" value="Genomic_DNA"/>
</dbReference>
<proteinExistence type="predicted"/>
<evidence type="ECO:0000313" key="2">
    <source>
        <dbReference type="Proteomes" id="UP000793456"/>
    </source>
</evidence>
<protein>
    <submittedName>
        <fullName evidence="1">Uncharacterized protein</fullName>
    </submittedName>
</protein>
<comment type="caution">
    <text evidence="1">The sequence shown here is derived from an EMBL/GenBank/DDBJ whole genome shotgun (WGS) entry which is preliminary data.</text>
</comment>
<accession>A0ACD3QKC0</accession>
<organism evidence="1 2">
    <name type="scientific">Larimichthys crocea</name>
    <name type="common">Large yellow croaker</name>
    <name type="synonym">Pseudosciaena crocea</name>
    <dbReference type="NCBI Taxonomy" id="215358"/>
    <lineage>
        <taxon>Eukaryota</taxon>
        <taxon>Metazoa</taxon>
        <taxon>Chordata</taxon>
        <taxon>Craniata</taxon>
        <taxon>Vertebrata</taxon>
        <taxon>Euteleostomi</taxon>
        <taxon>Actinopterygii</taxon>
        <taxon>Neopterygii</taxon>
        <taxon>Teleostei</taxon>
        <taxon>Neoteleostei</taxon>
        <taxon>Acanthomorphata</taxon>
        <taxon>Eupercaria</taxon>
        <taxon>Sciaenidae</taxon>
        <taxon>Larimichthys</taxon>
    </lineage>
</organism>
<gene>
    <name evidence="1" type="ORF">E3U43_016727</name>
</gene>
<name>A0ACD3QKC0_LARCR</name>
<dbReference type="Proteomes" id="UP000793456">
    <property type="component" value="Chromosome XIX"/>
</dbReference>
<evidence type="ECO:0000313" key="1">
    <source>
        <dbReference type="EMBL" id="TMS06968.1"/>
    </source>
</evidence>
<keyword evidence="2" id="KW-1185">Reference proteome</keyword>